<proteinExistence type="predicted"/>
<name>A0A0W8F2N9_9ZZZZ</name>
<sequence>MTDAPGPEPVSPLCRVCAHLHRGAGSPACDAFPGGIPDAILSGERHVDPYPGDGGMVFRKTSGEASFFIAEAQPGILFRVTAAGSYERYVPILDLWDLDNRFIGYVLSVPFPFRPVDASDAEAFMESSRECLDAMNPCMREVRRMMYLQTREHEVP</sequence>
<dbReference type="EMBL" id="LNQE01001585">
    <property type="protein sequence ID" value="KUG15125.1"/>
    <property type="molecule type" value="Genomic_DNA"/>
</dbReference>
<comment type="caution">
    <text evidence="1">The sequence shown here is derived from an EMBL/GenBank/DDBJ whole genome shotgun (WGS) entry which is preliminary data.</text>
</comment>
<reference evidence="1" key="1">
    <citation type="journal article" date="2015" name="Proc. Natl. Acad. Sci. U.S.A.">
        <title>Networks of energetic and metabolic interactions define dynamics in microbial communities.</title>
        <authorList>
            <person name="Embree M."/>
            <person name="Liu J.K."/>
            <person name="Al-Bassam M.M."/>
            <person name="Zengler K."/>
        </authorList>
    </citation>
    <scope>NUCLEOTIDE SEQUENCE</scope>
</reference>
<evidence type="ECO:0000313" key="1">
    <source>
        <dbReference type="EMBL" id="KUG15125.1"/>
    </source>
</evidence>
<organism evidence="1">
    <name type="scientific">hydrocarbon metagenome</name>
    <dbReference type="NCBI Taxonomy" id="938273"/>
    <lineage>
        <taxon>unclassified sequences</taxon>
        <taxon>metagenomes</taxon>
        <taxon>ecological metagenomes</taxon>
    </lineage>
</organism>
<dbReference type="AlphaFoldDB" id="A0A0W8F2N9"/>
<gene>
    <name evidence="1" type="ORF">ASZ90_015220</name>
</gene>
<accession>A0A0W8F2N9</accession>
<protein>
    <submittedName>
        <fullName evidence="1">Uncharacterized protein</fullName>
    </submittedName>
</protein>